<gene>
    <name evidence="3" type="ORF">MFLAVUS_009634</name>
</gene>
<organism evidence="3 4">
    <name type="scientific">Mucor flavus</name>
    <dbReference type="NCBI Taxonomy" id="439312"/>
    <lineage>
        <taxon>Eukaryota</taxon>
        <taxon>Fungi</taxon>
        <taxon>Fungi incertae sedis</taxon>
        <taxon>Mucoromycota</taxon>
        <taxon>Mucoromycotina</taxon>
        <taxon>Mucoromycetes</taxon>
        <taxon>Mucorales</taxon>
        <taxon>Mucorineae</taxon>
        <taxon>Mucoraceae</taxon>
        <taxon>Mucor</taxon>
    </lineage>
</organism>
<reference evidence="3 4" key="1">
    <citation type="submission" date="2024-04" db="EMBL/GenBank/DDBJ databases">
        <title>genome sequences of Mucor flavus KT1a and Helicostylum pulchrum KT1b strains isolated from the surface of a dry-aged beef.</title>
        <authorList>
            <person name="Toyotome T."/>
            <person name="Hosono M."/>
            <person name="Torimaru M."/>
            <person name="Fukuda K."/>
            <person name="Mikami N."/>
        </authorList>
    </citation>
    <scope>NUCLEOTIDE SEQUENCE [LARGE SCALE GENOMIC DNA]</scope>
    <source>
        <strain evidence="3 4">KT1a</strain>
    </source>
</reference>
<dbReference type="EMBL" id="BAABUK010000030">
    <property type="protein sequence ID" value="GAA5816111.1"/>
    <property type="molecule type" value="Genomic_DNA"/>
</dbReference>
<dbReference type="Proteomes" id="UP001473302">
    <property type="component" value="Unassembled WGS sequence"/>
</dbReference>
<protein>
    <submittedName>
        <fullName evidence="3">Uncharacterized protein</fullName>
    </submittedName>
</protein>
<sequence length="155" mass="17592">MHIYTIFSVTFVGILVTLTSAKTFDKEILVAGTHQVIEGGIKKRFSKSAQRSGSNFVARSSKDTISGSRMRLRAYDDDDSDVYGEDRPNYYDDDDVYGEDRPNYYDDDDVYGEDRPNYDDDDDVYGDDRPSRSGRYGRYNGRSPSSGKVKSRGQN</sequence>
<proteinExistence type="predicted"/>
<evidence type="ECO:0000313" key="3">
    <source>
        <dbReference type="EMBL" id="GAA5816111.1"/>
    </source>
</evidence>
<comment type="caution">
    <text evidence="3">The sequence shown here is derived from an EMBL/GenBank/DDBJ whole genome shotgun (WGS) entry which is preliminary data.</text>
</comment>
<keyword evidence="2" id="KW-0732">Signal</keyword>
<evidence type="ECO:0000313" key="4">
    <source>
        <dbReference type="Proteomes" id="UP001473302"/>
    </source>
</evidence>
<keyword evidence="4" id="KW-1185">Reference proteome</keyword>
<feature type="compositionally biased region" description="Low complexity" evidence="1">
    <location>
        <begin position="133"/>
        <end position="147"/>
    </location>
</feature>
<evidence type="ECO:0000256" key="1">
    <source>
        <dbReference type="SAM" id="MobiDB-lite"/>
    </source>
</evidence>
<feature type="signal peptide" evidence="2">
    <location>
        <begin position="1"/>
        <end position="21"/>
    </location>
</feature>
<accession>A0ABP9ZAJ9</accession>
<name>A0ABP9ZAJ9_9FUNG</name>
<feature type="chain" id="PRO_5045117807" evidence="2">
    <location>
        <begin position="22"/>
        <end position="155"/>
    </location>
</feature>
<feature type="region of interest" description="Disordered" evidence="1">
    <location>
        <begin position="76"/>
        <end position="155"/>
    </location>
</feature>
<evidence type="ECO:0000256" key="2">
    <source>
        <dbReference type="SAM" id="SignalP"/>
    </source>
</evidence>